<protein>
    <submittedName>
        <fullName evidence="2">Retrotransposon hot spot (RHS) protein, putative</fullName>
    </submittedName>
</protein>
<organism evidence="2 3">
    <name type="scientific">Trypanosoma cruzi marinkellei</name>
    <dbReference type="NCBI Taxonomy" id="85056"/>
    <lineage>
        <taxon>Eukaryota</taxon>
        <taxon>Discoba</taxon>
        <taxon>Euglenozoa</taxon>
        <taxon>Kinetoplastea</taxon>
        <taxon>Metakinetoplastina</taxon>
        <taxon>Trypanosomatida</taxon>
        <taxon>Trypanosomatidae</taxon>
        <taxon>Trypanosoma</taxon>
        <taxon>Schizotrypanum</taxon>
    </lineage>
</organism>
<dbReference type="AlphaFoldDB" id="K2MVR4"/>
<evidence type="ECO:0000313" key="3">
    <source>
        <dbReference type="Proteomes" id="UP000007350"/>
    </source>
</evidence>
<dbReference type="NCBIfam" id="TIGR01631">
    <property type="entry name" value="Trypano_RHS"/>
    <property type="match status" value="1"/>
</dbReference>
<evidence type="ECO:0000259" key="1">
    <source>
        <dbReference type="Pfam" id="PF07999"/>
    </source>
</evidence>
<dbReference type="EMBL" id="AHKC01012637">
    <property type="protein sequence ID" value="EKF29804.1"/>
    <property type="molecule type" value="Genomic_DNA"/>
</dbReference>
<keyword evidence="3" id="KW-1185">Reference proteome</keyword>
<evidence type="ECO:0000313" key="2">
    <source>
        <dbReference type="EMBL" id="EKF29804.1"/>
    </source>
</evidence>
<sequence length="266" mass="29954">MWDYDKALKYLASFFRVRGERNGELPVNAPMNSCLASTTLCMLAKLVTQADFNLFVSGLKAYLITKSLGKCTMLALLNGAFTAAVRRKLKEPRPPIQRQSRRCALEVYSQERSTRHHFLPLMGYRYEKIDVECGVLCVPGIGKFFLVDALFLLESNPMTLVGLRMNTAGGRHTTASTVKQFTELLAADFNGLDELSRDMLWEVIYLQHADNTPMNGWQRCGAVNSNSVSEEKDRELATLWKQKVHQYQVSLSSEGARSGEALRSEE</sequence>
<gene>
    <name evidence="2" type="ORF">MOQ_006394</name>
</gene>
<dbReference type="OrthoDB" id="252861at2759"/>
<comment type="caution">
    <text evidence="2">The sequence shown here is derived from an EMBL/GenBank/DDBJ whole genome shotgun (WGS) entry which is preliminary data.</text>
</comment>
<reference evidence="2 3" key="1">
    <citation type="journal article" date="2012" name="BMC Genomics">
        <title>Comparative genomic analysis of human infective Trypanosoma cruzi lineages with the bat-restricted subspecies T. cruzi marinkellei.</title>
        <authorList>
            <person name="Franzen O."/>
            <person name="Talavera-Lopez C."/>
            <person name="Ochaya S."/>
            <person name="Butler C.E."/>
            <person name="Messenger L.A."/>
            <person name="Lewis M.D."/>
            <person name="Llewellyn M.S."/>
            <person name="Marinkelle C.J."/>
            <person name="Tyler K.M."/>
            <person name="Miles M.A."/>
            <person name="Andersson B."/>
        </authorList>
    </citation>
    <scope>NUCLEOTIDE SEQUENCE [LARGE SCALE GENOMIC DNA]</scope>
    <source>
        <strain evidence="2 3">B7</strain>
    </source>
</reference>
<dbReference type="InterPro" id="IPR046836">
    <property type="entry name" value="RHS_C"/>
</dbReference>
<proteinExistence type="predicted"/>
<dbReference type="InterPro" id="IPR006518">
    <property type="entry name" value="Trypano_RHS"/>
</dbReference>
<feature type="domain" description="Retrotransposon hot spot protein,C-terminal" evidence="1">
    <location>
        <begin position="2"/>
        <end position="91"/>
    </location>
</feature>
<accession>K2MVR4</accession>
<name>K2MVR4_TRYCR</name>
<dbReference type="Proteomes" id="UP000007350">
    <property type="component" value="Unassembled WGS sequence"/>
</dbReference>
<dbReference type="Pfam" id="PF07999">
    <property type="entry name" value="RHSP"/>
    <property type="match status" value="1"/>
</dbReference>